<reference evidence="1" key="1">
    <citation type="submission" date="2018-02" db="EMBL/GenBank/DDBJ databases">
        <title>Rhizophora mucronata_Transcriptome.</title>
        <authorList>
            <person name="Meera S.P."/>
            <person name="Sreeshan A."/>
            <person name="Augustine A."/>
        </authorList>
    </citation>
    <scope>NUCLEOTIDE SEQUENCE</scope>
    <source>
        <tissue evidence="1">Leaf</tissue>
    </source>
</reference>
<name>A0A2P2PR62_RHIMU</name>
<organism evidence="1">
    <name type="scientific">Rhizophora mucronata</name>
    <name type="common">Asiatic mangrove</name>
    <dbReference type="NCBI Taxonomy" id="61149"/>
    <lineage>
        <taxon>Eukaryota</taxon>
        <taxon>Viridiplantae</taxon>
        <taxon>Streptophyta</taxon>
        <taxon>Embryophyta</taxon>
        <taxon>Tracheophyta</taxon>
        <taxon>Spermatophyta</taxon>
        <taxon>Magnoliopsida</taxon>
        <taxon>eudicotyledons</taxon>
        <taxon>Gunneridae</taxon>
        <taxon>Pentapetalae</taxon>
        <taxon>rosids</taxon>
        <taxon>fabids</taxon>
        <taxon>Malpighiales</taxon>
        <taxon>Rhizophoraceae</taxon>
        <taxon>Rhizophora</taxon>
    </lineage>
</organism>
<protein>
    <submittedName>
        <fullName evidence="1">Uncharacterized protein</fullName>
    </submittedName>
</protein>
<proteinExistence type="predicted"/>
<accession>A0A2P2PR62</accession>
<evidence type="ECO:0000313" key="1">
    <source>
        <dbReference type="EMBL" id="MBX57224.1"/>
    </source>
</evidence>
<dbReference type="EMBL" id="GGEC01076740">
    <property type="protein sequence ID" value="MBX57224.1"/>
    <property type="molecule type" value="Transcribed_RNA"/>
</dbReference>
<dbReference type="AlphaFoldDB" id="A0A2P2PR62"/>
<sequence length="48" mass="5600">MLLSLSFPEQARQAIFMAWTHACKVRVNNYTVVGLHSFVKAYEYLMSF</sequence>